<protein>
    <submittedName>
        <fullName evidence="5">Ribose-phosphate diphosphokinase</fullName>
        <ecNumber evidence="5">2.7.6.1</ecNumber>
    </submittedName>
</protein>
<dbReference type="PANTHER" id="PTHR10210:SF41">
    <property type="entry name" value="RIBOSE-PHOSPHATE PYROPHOSPHOKINASE 1, CHLOROPLASTIC"/>
    <property type="match status" value="1"/>
</dbReference>
<dbReference type="RefSeq" id="WP_377353664.1">
    <property type="nucleotide sequence ID" value="NZ_JBHTLQ010000022.1"/>
</dbReference>
<dbReference type="InterPro" id="IPR005946">
    <property type="entry name" value="Rib-P_diPkinase"/>
</dbReference>
<evidence type="ECO:0000259" key="3">
    <source>
        <dbReference type="Pfam" id="PF00156"/>
    </source>
</evidence>
<sequence length="294" mass="30865">MSIAVHAFAGDLDPAAQLAAALGAPCREIALHVFPDGETLPTVATGDRTVIAYVRLDHPNPRLMPLLQACDAWRRGGAQRLVLVAPYMPYLRQDAVFAPGQALSRDVFAPLIGAAFDQIVTVEPHLHRTPDLTPVFGRPVTVLTAEDVLAEALAPVGPNTLVIGPDAESQAWTDRLAGRLGAEGCAFQKIRRGDRAVSLSPPAGLELVGREVVLVDDIASSGETLIAGVALVKQLGAARVRVAVVHALMAEEAVARLREAGCDDILSCDSCAHPTNRISLAGLIAGALTRETAP</sequence>
<dbReference type="SUPFAM" id="SSF53271">
    <property type="entry name" value="PRTase-like"/>
    <property type="match status" value="1"/>
</dbReference>
<dbReference type="CDD" id="cd06223">
    <property type="entry name" value="PRTases_typeI"/>
    <property type="match status" value="1"/>
</dbReference>
<dbReference type="EC" id="2.7.6.1" evidence="5"/>
<keyword evidence="6" id="KW-1185">Reference proteome</keyword>
<dbReference type="NCBIfam" id="TIGR01251">
    <property type="entry name" value="ribP_PPkin"/>
    <property type="match status" value="1"/>
</dbReference>
<gene>
    <name evidence="5" type="primary">prs</name>
    <name evidence="5" type="ORF">ACFQ27_11360</name>
</gene>
<dbReference type="InterPro" id="IPR000836">
    <property type="entry name" value="PRTase_dom"/>
</dbReference>
<comment type="similarity">
    <text evidence="2">Belongs to the ribose-phosphate pyrophosphokinase family.</text>
</comment>
<evidence type="ECO:0000256" key="2">
    <source>
        <dbReference type="RuleBase" id="RU004324"/>
    </source>
</evidence>
<keyword evidence="1 2" id="KW-0545">Nucleotide biosynthesis</keyword>
<dbReference type="Proteomes" id="UP001597216">
    <property type="component" value="Unassembled WGS sequence"/>
</dbReference>
<dbReference type="Gene3D" id="3.40.50.2020">
    <property type="match status" value="2"/>
</dbReference>
<feature type="domain" description="Phosphoribosyltransferase" evidence="3">
    <location>
        <begin position="159"/>
        <end position="253"/>
    </location>
</feature>
<dbReference type="PANTHER" id="PTHR10210">
    <property type="entry name" value="RIBOSE-PHOSPHATE DIPHOSPHOKINASE FAMILY MEMBER"/>
    <property type="match status" value="1"/>
</dbReference>
<comment type="caution">
    <text evidence="5">The sequence shown here is derived from an EMBL/GenBank/DDBJ whole genome shotgun (WGS) entry which is preliminary data.</text>
</comment>
<evidence type="ECO:0000313" key="6">
    <source>
        <dbReference type="Proteomes" id="UP001597216"/>
    </source>
</evidence>
<dbReference type="SMART" id="SM01400">
    <property type="entry name" value="Pribosyltran_N"/>
    <property type="match status" value="1"/>
</dbReference>
<feature type="domain" description="Ribose-phosphate pyrophosphokinase N-terminal" evidence="4">
    <location>
        <begin position="15"/>
        <end position="113"/>
    </location>
</feature>
<name>A0ABW3T2L4_9CAUL</name>
<dbReference type="Pfam" id="PF00156">
    <property type="entry name" value="Pribosyltran"/>
    <property type="match status" value="1"/>
</dbReference>
<dbReference type="EMBL" id="JBHTLQ010000022">
    <property type="protein sequence ID" value="MFD1191178.1"/>
    <property type="molecule type" value="Genomic_DNA"/>
</dbReference>
<proteinExistence type="inferred from homology"/>
<dbReference type="InterPro" id="IPR029057">
    <property type="entry name" value="PRTase-like"/>
</dbReference>
<accession>A0ABW3T2L4</accession>
<dbReference type="InterPro" id="IPR029099">
    <property type="entry name" value="Pribosyltran_N"/>
</dbReference>
<keyword evidence="5" id="KW-0808">Transferase</keyword>
<dbReference type="GO" id="GO:0004749">
    <property type="term" value="F:ribose phosphate diphosphokinase activity"/>
    <property type="evidence" value="ECO:0007669"/>
    <property type="project" value="UniProtKB-EC"/>
</dbReference>
<organism evidence="5 6">
    <name type="scientific">Phenylobacterium conjunctum</name>
    <dbReference type="NCBI Taxonomy" id="1298959"/>
    <lineage>
        <taxon>Bacteria</taxon>
        <taxon>Pseudomonadati</taxon>
        <taxon>Pseudomonadota</taxon>
        <taxon>Alphaproteobacteria</taxon>
        <taxon>Caulobacterales</taxon>
        <taxon>Caulobacteraceae</taxon>
        <taxon>Phenylobacterium</taxon>
    </lineage>
</organism>
<dbReference type="Pfam" id="PF13793">
    <property type="entry name" value="Pribosyltran_N"/>
    <property type="match status" value="1"/>
</dbReference>
<evidence type="ECO:0000313" key="5">
    <source>
        <dbReference type="EMBL" id="MFD1191178.1"/>
    </source>
</evidence>
<reference evidence="6" key="1">
    <citation type="journal article" date="2019" name="Int. J. Syst. Evol. Microbiol.">
        <title>The Global Catalogue of Microorganisms (GCM) 10K type strain sequencing project: providing services to taxonomists for standard genome sequencing and annotation.</title>
        <authorList>
            <consortium name="The Broad Institute Genomics Platform"/>
            <consortium name="The Broad Institute Genome Sequencing Center for Infectious Disease"/>
            <person name="Wu L."/>
            <person name="Ma J."/>
        </authorList>
    </citation>
    <scope>NUCLEOTIDE SEQUENCE [LARGE SCALE GENOMIC DNA]</scope>
    <source>
        <strain evidence="6">CCUG 55074</strain>
    </source>
</reference>
<evidence type="ECO:0000259" key="4">
    <source>
        <dbReference type="Pfam" id="PF13793"/>
    </source>
</evidence>
<evidence type="ECO:0000256" key="1">
    <source>
        <dbReference type="ARBA" id="ARBA00022727"/>
    </source>
</evidence>